<dbReference type="PROSITE" id="PS51318">
    <property type="entry name" value="TAT"/>
    <property type="match status" value="1"/>
</dbReference>
<evidence type="ECO:0000256" key="3">
    <source>
        <dbReference type="ARBA" id="ARBA00022448"/>
    </source>
</evidence>
<sequence>MKQTEHGQRRELGRRTLLAGLGAGMGLAGAAAVLGSPRRARAADHPLKGQSIHMAILGIAGWTPSKLGVDLAPDFKRYAKDRYGYDVDFSYTEAPFSQLFQKAATSLATRSAEYNIIISDSQWLGALAQPKWILPLDKYIAQRKGLDIEWFSPVVRAAYQTYPDGSKHRWGLPQEGDCMGLYIRTDLLNAPGEADNFQKKYGRKLPTSWEDFEALSFDDFTKVIEFFNRPEKGFNGFGAQYSREYDFISDPVMSLMRSTGGDVWDPKTGQVEGILNTDSNARALSTYKSLLQYMPKSAINYGVGELIDAFAQGKLFSALQWCAVGPAMITDSLKGKVMVVPTPYFPGADGKHNRNYIIGGQPWVINAFNDAAHREVALDFMEWWYTPETSLAFAKHGGNPCDKATLTRPDFDSIQPWYRAYKYMLQNSSDFWHDPAYADLLSVQQEGFTAFATGQVNDPKHTLDYIACRQQKILYDGGTAQKAPSAACNGIRL</sequence>
<dbReference type="Proteomes" id="UP001524547">
    <property type="component" value="Unassembled WGS sequence"/>
</dbReference>
<evidence type="ECO:0000256" key="1">
    <source>
        <dbReference type="ARBA" id="ARBA00004418"/>
    </source>
</evidence>
<evidence type="ECO:0000313" key="6">
    <source>
        <dbReference type="Proteomes" id="UP001524547"/>
    </source>
</evidence>
<dbReference type="InterPro" id="IPR050490">
    <property type="entry name" value="Bact_solute-bd_prot1"/>
</dbReference>
<reference evidence="5 6" key="1">
    <citation type="submission" date="2022-06" db="EMBL/GenBank/DDBJ databases">
        <title>Rhizosaccharibacter gen. nov. sp. nov. KSS12, endophytic bacteria isolated from sugarcane.</title>
        <authorList>
            <person name="Pitiwittayakul N."/>
        </authorList>
    </citation>
    <scope>NUCLEOTIDE SEQUENCE [LARGE SCALE GENOMIC DNA]</scope>
    <source>
        <strain evidence="5 6">KSS12</strain>
    </source>
</reference>
<name>A0ABT1W0N5_9PROT</name>
<keyword evidence="4" id="KW-0732">Signal</keyword>
<proteinExistence type="inferred from homology"/>
<evidence type="ECO:0000313" key="5">
    <source>
        <dbReference type="EMBL" id="MCQ8242161.1"/>
    </source>
</evidence>
<comment type="subcellular location">
    <subcellularLocation>
        <location evidence="1">Periplasm</location>
    </subcellularLocation>
</comment>
<comment type="caution">
    <text evidence="5">The sequence shown here is derived from an EMBL/GenBank/DDBJ whole genome shotgun (WGS) entry which is preliminary data.</text>
</comment>
<comment type="similarity">
    <text evidence="2">Belongs to the bacterial solute-binding protein 1 family.</text>
</comment>
<keyword evidence="6" id="KW-1185">Reference proteome</keyword>
<evidence type="ECO:0000256" key="2">
    <source>
        <dbReference type="ARBA" id="ARBA00008520"/>
    </source>
</evidence>
<accession>A0ABT1W0N5</accession>
<dbReference type="InterPro" id="IPR006311">
    <property type="entry name" value="TAT_signal"/>
</dbReference>
<organism evidence="5 6">
    <name type="scientific">Rhizosaccharibacter radicis</name>
    <dbReference type="NCBI Taxonomy" id="2782605"/>
    <lineage>
        <taxon>Bacteria</taxon>
        <taxon>Pseudomonadati</taxon>
        <taxon>Pseudomonadota</taxon>
        <taxon>Alphaproteobacteria</taxon>
        <taxon>Acetobacterales</taxon>
        <taxon>Acetobacteraceae</taxon>
        <taxon>Rhizosaccharibacter</taxon>
    </lineage>
</organism>
<protein>
    <submittedName>
        <fullName evidence="5">Extracellular solute-binding protein</fullName>
    </submittedName>
</protein>
<dbReference type="Pfam" id="PF01547">
    <property type="entry name" value="SBP_bac_1"/>
    <property type="match status" value="1"/>
</dbReference>
<dbReference type="RefSeq" id="WP_422920914.1">
    <property type="nucleotide sequence ID" value="NZ_JAMZEJ010000009.1"/>
</dbReference>
<evidence type="ECO:0000256" key="4">
    <source>
        <dbReference type="ARBA" id="ARBA00022729"/>
    </source>
</evidence>
<dbReference type="PANTHER" id="PTHR43649:SF34">
    <property type="entry name" value="ABC TRANSPORTER PERIPLASMIC-BINDING PROTEIN YCJN-RELATED"/>
    <property type="match status" value="1"/>
</dbReference>
<keyword evidence="3" id="KW-0813">Transport</keyword>
<dbReference type="Gene3D" id="3.40.190.10">
    <property type="entry name" value="Periplasmic binding protein-like II"/>
    <property type="match status" value="2"/>
</dbReference>
<gene>
    <name evidence="5" type="ORF">NFI88_15090</name>
</gene>
<dbReference type="InterPro" id="IPR006059">
    <property type="entry name" value="SBP"/>
</dbReference>
<dbReference type="EMBL" id="JAMZEJ010000009">
    <property type="protein sequence ID" value="MCQ8242161.1"/>
    <property type="molecule type" value="Genomic_DNA"/>
</dbReference>
<dbReference type="SUPFAM" id="SSF53850">
    <property type="entry name" value="Periplasmic binding protein-like II"/>
    <property type="match status" value="1"/>
</dbReference>
<dbReference type="PANTHER" id="PTHR43649">
    <property type="entry name" value="ARABINOSE-BINDING PROTEIN-RELATED"/>
    <property type="match status" value="1"/>
</dbReference>